<keyword evidence="5" id="KW-1185">Reference proteome</keyword>
<dbReference type="PANTHER" id="PTHR47784:SF7">
    <property type="entry name" value="ZN(II)2CYS6 TRANSCRIPTION FACTOR (EUROFUNG)"/>
    <property type="match status" value="1"/>
</dbReference>
<dbReference type="InterPro" id="IPR036864">
    <property type="entry name" value="Zn2-C6_fun-type_DNA-bd_sf"/>
</dbReference>
<feature type="domain" description="Zn(2)-C6 fungal-type" evidence="3">
    <location>
        <begin position="129"/>
        <end position="159"/>
    </location>
</feature>
<dbReference type="Proteomes" id="UP000250140">
    <property type="component" value="Unassembled WGS sequence"/>
</dbReference>
<proteinExistence type="predicted"/>
<dbReference type="InterPro" id="IPR001138">
    <property type="entry name" value="Zn2Cys6_DnaBD"/>
</dbReference>
<reference evidence="4 5" key="1">
    <citation type="journal article" date="2016" name="Nat. Commun.">
        <title>Ectomycorrhizal ecology is imprinted in the genome of the dominant symbiotic fungus Cenococcum geophilum.</title>
        <authorList>
            <consortium name="DOE Joint Genome Institute"/>
            <person name="Peter M."/>
            <person name="Kohler A."/>
            <person name="Ohm R.A."/>
            <person name="Kuo A."/>
            <person name="Krutzmann J."/>
            <person name="Morin E."/>
            <person name="Arend M."/>
            <person name="Barry K.W."/>
            <person name="Binder M."/>
            <person name="Choi C."/>
            <person name="Clum A."/>
            <person name="Copeland A."/>
            <person name="Grisel N."/>
            <person name="Haridas S."/>
            <person name="Kipfer T."/>
            <person name="LaButti K."/>
            <person name="Lindquist E."/>
            <person name="Lipzen A."/>
            <person name="Maire R."/>
            <person name="Meier B."/>
            <person name="Mihaltcheva S."/>
            <person name="Molinier V."/>
            <person name="Murat C."/>
            <person name="Poggeler S."/>
            <person name="Quandt C.A."/>
            <person name="Sperisen C."/>
            <person name="Tritt A."/>
            <person name="Tisserant E."/>
            <person name="Crous P.W."/>
            <person name="Henrissat B."/>
            <person name="Nehls U."/>
            <person name="Egli S."/>
            <person name="Spatafora J.W."/>
            <person name="Grigoriev I.V."/>
            <person name="Martin F.M."/>
        </authorList>
    </citation>
    <scope>NUCLEOTIDE SEQUENCE [LARGE SCALE GENOMIC DNA]</scope>
    <source>
        <strain evidence="4 5">CBS 207.34</strain>
    </source>
</reference>
<dbReference type="PANTHER" id="PTHR47784">
    <property type="entry name" value="STEROL UPTAKE CONTROL PROTEIN 2"/>
    <property type="match status" value="1"/>
</dbReference>
<dbReference type="Pfam" id="PF11951">
    <property type="entry name" value="Fungal_trans_2"/>
    <property type="match status" value="1"/>
</dbReference>
<dbReference type="EMBL" id="KV751133">
    <property type="protein sequence ID" value="OCL01436.1"/>
    <property type="molecule type" value="Genomic_DNA"/>
</dbReference>
<dbReference type="Gene3D" id="4.10.240.10">
    <property type="entry name" value="Zn(2)-C6 fungal-type DNA-binding domain"/>
    <property type="match status" value="1"/>
</dbReference>
<dbReference type="AlphaFoldDB" id="A0A8E2EMV4"/>
<evidence type="ECO:0000313" key="4">
    <source>
        <dbReference type="EMBL" id="OCL01436.1"/>
    </source>
</evidence>
<evidence type="ECO:0000256" key="2">
    <source>
        <dbReference type="SAM" id="MobiDB-lite"/>
    </source>
</evidence>
<evidence type="ECO:0000259" key="3">
    <source>
        <dbReference type="PROSITE" id="PS50048"/>
    </source>
</evidence>
<feature type="region of interest" description="Disordered" evidence="2">
    <location>
        <begin position="401"/>
        <end position="422"/>
    </location>
</feature>
<protein>
    <recommendedName>
        <fullName evidence="3">Zn(2)-C6 fungal-type domain-containing protein</fullName>
    </recommendedName>
</protein>
<dbReference type="InterPro" id="IPR053157">
    <property type="entry name" value="Sterol_Uptake_Regulator"/>
</dbReference>
<sequence length="602" mass="66751">MESDHCAKSQPDEFVLIENFSEDWLTLPGWEGLMLRPNASTQVSSESSAVASAISLSTNNDPGDTLPRLCHIYGNVQSEINSSTIAESNSAASVQNSPTLRVQAPQGLRHGIASRTREKRKGHTKSRLGCINCKARKVKCQETWPSCANCLKRGSTCKYPIVFKQVQHERIVSEMAASPSQSIQLQSTPTFTMSDMRLFHHFLVSAHPYLPVNHEQVWVRDIPAFAHQYDYLMHAMLALSASHLSLLCAESFSTAYLSHRQQAIRGLQNAFSSWPLKPTEAHAMLATSYVLAFQSQYMEDGLVDHVLFIRGCVLLSQIILRNNLEGSFTIYPNMLCTTVNKGLDDVSAIDIRLVYDALESLKRLTPLVENSSAHEVEISLHSILVATTKPLLAPDAASASSESASSPFKFPHTPSFKSESNPNPTSLLLGTPMYETSYPSTFQDDSTPQFALSSSSHQAYFHLMRIFPAFAAWPDASMTHLLSESNPLSRALLAHCIAVQLVLVPLRMHEGGLEAPFWVMPLWVEKIYEGLKVEERKGNGKGIPWTKLVKWPLRVVRAMMAMVEGKDRLTKGKLVDIVLKHPEKLAYSICETTASTVNPEDG</sequence>
<keyword evidence="1" id="KW-0539">Nucleus</keyword>
<evidence type="ECO:0000256" key="1">
    <source>
        <dbReference type="ARBA" id="ARBA00023242"/>
    </source>
</evidence>
<dbReference type="CDD" id="cd00067">
    <property type="entry name" value="GAL4"/>
    <property type="match status" value="1"/>
</dbReference>
<dbReference type="Pfam" id="PF00172">
    <property type="entry name" value="Zn_clus"/>
    <property type="match status" value="1"/>
</dbReference>
<dbReference type="PRINTS" id="PR00755">
    <property type="entry name" value="AFLATOXINBRP"/>
</dbReference>
<evidence type="ECO:0000313" key="5">
    <source>
        <dbReference type="Proteomes" id="UP000250140"/>
    </source>
</evidence>
<dbReference type="GO" id="GO:0008270">
    <property type="term" value="F:zinc ion binding"/>
    <property type="evidence" value="ECO:0007669"/>
    <property type="project" value="InterPro"/>
</dbReference>
<dbReference type="SMART" id="SM00066">
    <property type="entry name" value="GAL4"/>
    <property type="match status" value="1"/>
</dbReference>
<dbReference type="PROSITE" id="PS50048">
    <property type="entry name" value="ZN2_CY6_FUNGAL_2"/>
    <property type="match status" value="1"/>
</dbReference>
<accession>A0A8E2EMV4</accession>
<dbReference type="GO" id="GO:0001228">
    <property type="term" value="F:DNA-binding transcription activator activity, RNA polymerase II-specific"/>
    <property type="evidence" value="ECO:0007669"/>
    <property type="project" value="TreeGrafter"/>
</dbReference>
<dbReference type="OrthoDB" id="416217at2759"/>
<gene>
    <name evidence="4" type="ORF">AOQ84DRAFT_383744</name>
</gene>
<dbReference type="PROSITE" id="PS00463">
    <property type="entry name" value="ZN2_CY6_FUNGAL_1"/>
    <property type="match status" value="1"/>
</dbReference>
<dbReference type="SUPFAM" id="SSF57701">
    <property type="entry name" value="Zn2/Cys6 DNA-binding domain"/>
    <property type="match status" value="1"/>
</dbReference>
<dbReference type="InterPro" id="IPR021858">
    <property type="entry name" value="Fun_TF"/>
</dbReference>
<organism evidence="4 5">
    <name type="scientific">Glonium stellatum</name>
    <dbReference type="NCBI Taxonomy" id="574774"/>
    <lineage>
        <taxon>Eukaryota</taxon>
        <taxon>Fungi</taxon>
        <taxon>Dikarya</taxon>
        <taxon>Ascomycota</taxon>
        <taxon>Pezizomycotina</taxon>
        <taxon>Dothideomycetes</taxon>
        <taxon>Pleosporomycetidae</taxon>
        <taxon>Gloniales</taxon>
        <taxon>Gloniaceae</taxon>
        <taxon>Glonium</taxon>
    </lineage>
</organism>
<name>A0A8E2EMV4_9PEZI</name>